<dbReference type="CDD" id="cd01392">
    <property type="entry name" value="HTH_LacI"/>
    <property type="match status" value="1"/>
</dbReference>
<keyword evidence="2" id="KW-0238">DNA-binding</keyword>
<comment type="caution">
    <text evidence="5">The sequence shown here is derived from an EMBL/GenBank/DDBJ whole genome shotgun (WGS) entry which is preliminary data.</text>
</comment>
<dbReference type="EMBL" id="NEVU01000002">
    <property type="protein sequence ID" value="OZI74829.1"/>
    <property type="molecule type" value="Genomic_DNA"/>
</dbReference>
<evidence type="ECO:0000259" key="4">
    <source>
        <dbReference type="PROSITE" id="PS50932"/>
    </source>
</evidence>
<feature type="domain" description="HTH lacI-type" evidence="4">
    <location>
        <begin position="9"/>
        <end position="63"/>
    </location>
</feature>
<gene>
    <name evidence="5" type="ORF">CAL22_10315</name>
</gene>
<dbReference type="PROSITE" id="PS50932">
    <property type="entry name" value="HTH_LACI_2"/>
    <property type="match status" value="1"/>
</dbReference>
<sequence>MTLNARSTVTIKDIAQALGLSHATVSRALADHPKISAATKAKVREAAGTMGYVPNGTAQTMRAGHSRLIGLMVPDIQNDFYAATAKIVADAAAARGFQLALSITEDNPERELNDLRAFVVARAAGVILTPTPLPRPQTVDLLQNVHAIQFIRQHTGLPAEAVAIDEQAAIRAATEHLIHYGHRRIAYVGTRSDISCGQERLAGFCDAMQAAGLPADLIAAGPPRLEFAQRIVHGMMSAASPPSALVVGSSRLTAGALKALRSLRLTCPEDVSVVGYGDPDWFELVGEGLTTIAPPVQSLGTYTINLLLARIHGESASAAAQNGPALPARFAATLAIRGSTRPYPA</sequence>
<dbReference type="GO" id="GO:0003700">
    <property type="term" value="F:DNA-binding transcription factor activity"/>
    <property type="evidence" value="ECO:0007669"/>
    <property type="project" value="TreeGrafter"/>
</dbReference>
<dbReference type="Gene3D" id="3.40.50.2300">
    <property type="match status" value="2"/>
</dbReference>
<dbReference type="InterPro" id="IPR046335">
    <property type="entry name" value="LacI/GalR-like_sensor"/>
</dbReference>
<evidence type="ECO:0000313" key="5">
    <source>
        <dbReference type="EMBL" id="OZI74829.1"/>
    </source>
</evidence>
<dbReference type="RefSeq" id="WP_094812828.1">
    <property type="nucleotide sequence ID" value="NZ_NEVU01000002.1"/>
</dbReference>
<evidence type="ECO:0000256" key="3">
    <source>
        <dbReference type="ARBA" id="ARBA00023163"/>
    </source>
</evidence>
<accession>A0A261VL86</accession>
<dbReference type="SUPFAM" id="SSF53822">
    <property type="entry name" value="Periplasmic binding protein-like I"/>
    <property type="match status" value="1"/>
</dbReference>
<dbReference type="GO" id="GO:0000976">
    <property type="term" value="F:transcription cis-regulatory region binding"/>
    <property type="evidence" value="ECO:0007669"/>
    <property type="project" value="TreeGrafter"/>
</dbReference>
<evidence type="ECO:0000256" key="2">
    <source>
        <dbReference type="ARBA" id="ARBA00023125"/>
    </source>
</evidence>
<dbReference type="SMART" id="SM00354">
    <property type="entry name" value="HTH_LACI"/>
    <property type="match status" value="1"/>
</dbReference>
<keyword evidence="3" id="KW-0804">Transcription</keyword>
<dbReference type="PANTHER" id="PTHR30146">
    <property type="entry name" value="LACI-RELATED TRANSCRIPTIONAL REPRESSOR"/>
    <property type="match status" value="1"/>
</dbReference>
<organism evidence="5 6">
    <name type="scientific">Bordetella genomosp. 12</name>
    <dbReference type="NCBI Taxonomy" id="463035"/>
    <lineage>
        <taxon>Bacteria</taxon>
        <taxon>Pseudomonadati</taxon>
        <taxon>Pseudomonadota</taxon>
        <taxon>Betaproteobacteria</taxon>
        <taxon>Burkholderiales</taxon>
        <taxon>Alcaligenaceae</taxon>
        <taxon>Bordetella</taxon>
    </lineage>
</organism>
<name>A0A261VL86_9BORD</name>
<dbReference type="InterPro" id="IPR028082">
    <property type="entry name" value="Peripla_BP_I"/>
</dbReference>
<dbReference type="PANTHER" id="PTHR30146:SF109">
    <property type="entry name" value="HTH-TYPE TRANSCRIPTIONAL REGULATOR GALS"/>
    <property type="match status" value="1"/>
</dbReference>
<dbReference type="InterPro" id="IPR000843">
    <property type="entry name" value="HTH_LacI"/>
</dbReference>
<keyword evidence="6" id="KW-1185">Reference proteome</keyword>
<evidence type="ECO:0000313" key="6">
    <source>
        <dbReference type="Proteomes" id="UP000216429"/>
    </source>
</evidence>
<reference evidence="6" key="1">
    <citation type="submission" date="2017-05" db="EMBL/GenBank/DDBJ databases">
        <title>Complete and WGS of Bordetella genogroups.</title>
        <authorList>
            <person name="Spilker T."/>
            <person name="Lipuma J."/>
        </authorList>
    </citation>
    <scope>NUCLEOTIDE SEQUENCE [LARGE SCALE GENOMIC DNA]</scope>
    <source>
        <strain evidence="6">AU6712</strain>
    </source>
</reference>
<dbReference type="Gene3D" id="1.10.260.40">
    <property type="entry name" value="lambda repressor-like DNA-binding domains"/>
    <property type="match status" value="1"/>
</dbReference>
<keyword evidence="1" id="KW-0805">Transcription regulation</keyword>
<dbReference type="SUPFAM" id="SSF47413">
    <property type="entry name" value="lambda repressor-like DNA-binding domains"/>
    <property type="match status" value="1"/>
</dbReference>
<dbReference type="InterPro" id="IPR010982">
    <property type="entry name" value="Lambda_DNA-bd_dom_sf"/>
</dbReference>
<dbReference type="Pfam" id="PF13377">
    <property type="entry name" value="Peripla_BP_3"/>
    <property type="match status" value="1"/>
</dbReference>
<dbReference type="CDD" id="cd06267">
    <property type="entry name" value="PBP1_LacI_sugar_binding-like"/>
    <property type="match status" value="1"/>
</dbReference>
<dbReference type="AlphaFoldDB" id="A0A261VL86"/>
<evidence type="ECO:0000256" key="1">
    <source>
        <dbReference type="ARBA" id="ARBA00023015"/>
    </source>
</evidence>
<proteinExistence type="predicted"/>
<dbReference type="Proteomes" id="UP000216429">
    <property type="component" value="Unassembled WGS sequence"/>
</dbReference>
<protein>
    <submittedName>
        <fullName evidence="5">LacI family transcriptional regulator</fullName>
    </submittedName>
</protein>
<dbReference type="Pfam" id="PF00356">
    <property type="entry name" value="LacI"/>
    <property type="match status" value="1"/>
</dbReference>
<dbReference type="OrthoDB" id="8770794at2"/>